<feature type="signal peptide" evidence="2">
    <location>
        <begin position="1"/>
        <end position="32"/>
    </location>
</feature>
<accession>W8KNG5</accession>
<dbReference type="AlphaFoldDB" id="W8KNG5"/>
<dbReference type="Proteomes" id="UP000019442">
    <property type="component" value="Chromosome"/>
</dbReference>
<dbReference type="OrthoDB" id="5797358at2"/>
<gene>
    <name evidence="3" type="ORF">M911_07995</name>
</gene>
<dbReference type="EMBL" id="CP007268">
    <property type="protein sequence ID" value="AHK80678.1"/>
    <property type="molecule type" value="Genomic_DNA"/>
</dbReference>
<reference evidence="3 4" key="1">
    <citation type="journal article" date="2014" name="J Genomics">
        <title>Draft Genome Sequence of the Extremely Halophilic Phototrophic Purple Sulfur Bacterium Halorhodospira halochloris.</title>
        <authorList>
            <person name="Singh K.S."/>
            <person name="Kirksey J."/>
            <person name="Hoff W.D."/>
            <person name="Deole R."/>
        </authorList>
    </citation>
    <scope>NUCLEOTIDE SEQUENCE [LARGE SCALE GENOMIC DNA]</scope>
    <source>
        <strain evidence="3 4">A</strain>
    </source>
</reference>
<feature type="chain" id="PRO_5004910793" description="Zinc resistance-associated protein" evidence="2">
    <location>
        <begin position="33"/>
        <end position="216"/>
    </location>
</feature>
<sequence length="216" mass="23645">MMKRSNHNRSTALYVGVATAVLMAGLAAPLQADEPVTLAQAGMGQGGMQQPGMAPGQRGIEQLEASLDLDNEQRALWNEFVQHMGPRQTPEDRSQRREAMQETDFLSRMETRVSMAQVRLEEAREARNAARALYRSLDRGQRDILDNSPTAREWTRWQDQDGTRPQPGMGQPGMGQGRGLNQPPGQGRGLNQQPPGQGRGLEPPPAGGLDQPGMGR</sequence>
<evidence type="ECO:0000256" key="2">
    <source>
        <dbReference type="SAM" id="SignalP"/>
    </source>
</evidence>
<dbReference type="KEGG" id="hhc:M911_07995"/>
<evidence type="ECO:0008006" key="5">
    <source>
        <dbReference type="Google" id="ProtNLM"/>
    </source>
</evidence>
<dbReference type="InterPro" id="IPR012899">
    <property type="entry name" value="LTXXQ"/>
</dbReference>
<evidence type="ECO:0000313" key="4">
    <source>
        <dbReference type="Proteomes" id="UP000019442"/>
    </source>
</evidence>
<protein>
    <recommendedName>
        <fullName evidence="5">Zinc resistance-associated protein</fullName>
    </recommendedName>
</protein>
<reference evidence="4" key="2">
    <citation type="submission" date="2014-02" db="EMBL/GenBank/DDBJ databases">
        <title>Draft Genome Sequence of extremely halophilic bacteria Halorhodospira halochloris.</title>
        <authorList>
            <person name="Singh K.S."/>
        </authorList>
    </citation>
    <scope>NUCLEOTIDE SEQUENCE [LARGE SCALE GENOMIC DNA]</scope>
    <source>
        <strain evidence="4">A</strain>
    </source>
</reference>
<dbReference type="Pfam" id="PF07813">
    <property type="entry name" value="LTXXQ"/>
    <property type="match status" value="1"/>
</dbReference>
<keyword evidence="4" id="KW-1185">Reference proteome</keyword>
<feature type="region of interest" description="Disordered" evidence="1">
    <location>
        <begin position="143"/>
        <end position="216"/>
    </location>
</feature>
<name>W8KNG5_9GAMM</name>
<organism evidence="3 4">
    <name type="scientific">Ectothiorhodospira haloalkaliphila</name>
    <dbReference type="NCBI Taxonomy" id="421628"/>
    <lineage>
        <taxon>Bacteria</taxon>
        <taxon>Pseudomonadati</taxon>
        <taxon>Pseudomonadota</taxon>
        <taxon>Gammaproteobacteria</taxon>
        <taxon>Chromatiales</taxon>
        <taxon>Ectothiorhodospiraceae</taxon>
        <taxon>Ectothiorhodospira</taxon>
    </lineage>
</organism>
<proteinExistence type="predicted"/>
<evidence type="ECO:0000256" key="1">
    <source>
        <dbReference type="SAM" id="MobiDB-lite"/>
    </source>
</evidence>
<feature type="compositionally biased region" description="Basic and acidic residues" evidence="1">
    <location>
        <begin position="153"/>
        <end position="162"/>
    </location>
</feature>
<evidence type="ECO:0000313" key="3">
    <source>
        <dbReference type="EMBL" id="AHK80678.1"/>
    </source>
</evidence>
<dbReference type="RefSeq" id="WP_025281541.1">
    <property type="nucleotide sequence ID" value="NZ_CP007268.1"/>
</dbReference>
<dbReference type="GO" id="GO:0042597">
    <property type="term" value="C:periplasmic space"/>
    <property type="evidence" value="ECO:0007669"/>
    <property type="project" value="InterPro"/>
</dbReference>
<keyword evidence="2" id="KW-0732">Signal</keyword>
<dbReference type="HOGENOM" id="CLU_1276175_0_0_6"/>